<dbReference type="Pfam" id="PF21722">
    <property type="entry name" value="Gly_rich_2"/>
    <property type="match status" value="1"/>
</dbReference>
<sequence length="1931" mass="218726">MKVWHCKGINLYLVILLSFIYLCVPLHSSMSLGLNDSSGTTEDIMEFVVRTYLTFYGLHFSDYYKPLDNTEGNVDSIMVRVAIHQSNRIDSYMAYMSGYYQDLENIYAPELGLPLSRRDRTFDQHDIMFMQLSSYWGKVTVHNMPIGSCKVIYPGSAIYNSMAAITFLENTNIGSQVCVCLVGNCDVKFIRGECNQHSIRCKKVITASDPPPFCSILDASNIVSVTPLAFSKQTFFNPGVKIHIRSGSGKVYEKELHAKSYKIGDRTSYNISYAGVPYEFQVYKGGYGTVCVEYINNGLKEKDVCFPSPELMRPKVTPSANGVHIQYQDCQGLSDCNVDMSSGTQNRDMGFSVIKPKINFNNYTLLSQYKCEDGTIVEDVNQCANNLGTRLGYVSDNNGNVTCVVNMPFVPIKYSIKKNNRDLWLNMHQKMLSGYGVVIEKNDAGKEFERYVNCDHKFAIDIKSMTQDQLDKISSVKQDTFLNIAGHYNPKSAVCRGSMLYKYENHRLYEEGDQVSCKDVVELDYGTRKIKVCNSLYVSDDDFTDFFHNDDELKDIVPLNPILQGMCVSNFPSYEYKKRTLTRTILPTSYKLSIDKQSTECDFLKIEAWGGGASGISRSGKSGKAGNYVMGLLKFDKNIIDKKLIIDIGTGGKGVNSLSNSGEDTTVKLCDDDNKNCLVKLVANGGDEGGNYLQDNSEGVDNLVHYRFAPGLQNSGENEILVPYQSADMPYGKVKKGDKECLCSSNLLEKNSNKYWGAGGCSSVYNCAQEGADGMVKLTCEKWSGPVGKIKLIDENSCDDLLVTLIEKINKSTSAIPSVVKEFLNKISRIDFCIYSKGFPNLILSMHKYFSAVNEVFVSGNISGDNLSGLRKELLTELSRAEVKAMLAKLGVHDSPETLLLYIDALDFNFGVSVSSVSPGLLNYYVSEGVFDYNFSENNTSHSKIPDDEAMMFNITSEKPEQSFSVELKDQEFTRQYRNFIDVIHKNVAIKGEGHKKNDIVVSWMYTFFKSDKRLFELYAAPFVKLMLGMDLNRSVKWGNCSNEHIKLFESIGQYAEKLPSKVQDFIGKIATGDFCNTFSEVRLLRSYSMELSDYVGSCALKNDEEGCLEGEWSTSLGSAANKLKDAVYRDYQVFTDVGVTSNKKEVFLLLDAAMFNYVMSELNVNNSDVTETLSLLKSSSLHPFSEFPYDTILELRQDANNVKYGDHRVNIITLWSYAAYGIYGWDVENFKSFVKLLLELDMQSIKIRRCTSDMLDLFRRWNLYKNRLPKNLQDFLDKILNQDFCGQVLRFPELKTALIEYTNVLSDALRAGRLFNFGSIYHIGTIGSVGSSNVKEIYSYLVDLWSDVGKLSSSIANLLDNPDIYKIFTDAGITSSKEEISLIIDAIVFNLLVVETKVNRDKMNTLLLLFNDNNRVTSVMSVDNRDEFPGRGIMALQENIANKYGDGYAHNTDIIALWSYISYISSGSRWSIQKCKSFIKLLLEMDVDFKALQTCGDDAVDLFKELNTYNKDKLPLNLQHFLDKINEKSFCKKISQFPELEISLIRYVSALRAILRPDNILKLASVRPLDENRLSDVEYLKEYYDNKSKVRGLLQDFLLDIEKSFSSIVTLLKNPDIYKIFADIDIIDSKEEISLMIDAVIFNLLASEVKAVRYSGNIVHLMESILARDARLSVFPKKSYITTLQQVNNSVLIHRTDVLALWSYMSYSFNIMSPADFNRKFESFTKILFPIDSELYKQLGNCDKDEIVFLESINQYSEKFPFPVRNFIKRGIMREGCGSSSVVRLLVLYGMQLKRHIVQCILSNVQNPESCGDSSLRSDLYMLQNQIYHYKYSHYTVGLFLSKTIKPQTRIYFNAVVINYVLHQFDVDARQKINNVLSSWPRFPSDVITKARQYVDDGDDKADMIALWFLITDFFNIGSLDDFIALIMGK</sequence>
<dbReference type="HOGENOM" id="CLU_002895_0_0_5"/>
<dbReference type="EMBL" id="CP006917">
    <property type="protein sequence ID" value="AHC39544.1"/>
    <property type="molecule type" value="Genomic_DNA"/>
</dbReference>
<dbReference type="InterPro" id="IPR049304">
    <property type="entry name" value="Gly_rich_dom"/>
</dbReference>
<proteinExistence type="predicted"/>
<evidence type="ECO:0000259" key="2">
    <source>
        <dbReference type="Pfam" id="PF21722"/>
    </source>
</evidence>
<keyword evidence="1" id="KW-1133">Transmembrane helix</keyword>
<evidence type="ECO:0000313" key="4">
    <source>
        <dbReference type="Proteomes" id="UP000018689"/>
    </source>
</evidence>
<keyword evidence="4" id="KW-1185">Reference proteome</keyword>
<name>V9R9T7_9RICK</name>
<gene>
    <name evidence="3" type="ORF">EMUR_04235</name>
</gene>
<dbReference type="KEGG" id="emr:EMUR_04235"/>
<evidence type="ECO:0000256" key="1">
    <source>
        <dbReference type="SAM" id="Phobius"/>
    </source>
</evidence>
<protein>
    <recommendedName>
        <fullName evidence="2">Glycine-rich domain-containing protein</fullName>
    </recommendedName>
</protein>
<organism evidence="3 4">
    <name type="scientific">Ehrlichia muris AS145</name>
    <dbReference type="NCBI Taxonomy" id="1423892"/>
    <lineage>
        <taxon>Bacteria</taxon>
        <taxon>Pseudomonadati</taxon>
        <taxon>Pseudomonadota</taxon>
        <taxon>Alphaproteobacteria</taxon>
        <taxon>Rickettsiales</taxon>
        <taxon>Anaplasmataceae</taxon>
        <taxon>Ehrlichia</taxon>
    </lineage>
</organism>
<keyword evidence="1" id="KW-0812">Transmembrane</keyword>
<reference evidence="3 4" key="1">
    <citation type="journal article" date="2014" name="Genome Announc.">
        <title>Complete Genome Sequence of Ehrlichia muris Strain AS145T, a Model Monocytotropic Ehrlichia Strain.</title>
        <authorList>
            <person name="Thirumalapura N.R."/>
            <person name="Qin X."/>
            <person name="Kuriakose J.A."/>
            <person name="Walker D.H."/>
        </authorList>
    </citation>
    <scope>NUCLEOTIDE SEQUENCE [LARGE SCALE GENOMIC DNA]</scope>
    <source>
        <strain evidence="4">AS154</strain>
    </source>
</reference>
<feature type="domain" description="Glycine-rich" evidence="2">
    <location>
        <begin position="599"/>
        <end position="699"/>
    </location>
</feature>
<dbReference type="Proteomes" id="UP000018689">
    <property type="component" value="Chromosome"/>
</dbReference>
<dbReference type="PATRIC" id="fig|1423892.3.peg.867"/>
<keyword evidence="1" id="KW-0472">Membrane</keyword>
<evidence type="ECO:0000313" key="3">
    <source>
        <dbReference type="EMBL" id="AHC39544.1"/>
    </source>
</evidence>
<accession>V9R9T7</accession>
<feature type="transmembrane region" description="Helical" evidence="1">
    <location>
        <begin position="9"/>
        <end position="28"/>
    </location>
</feature>